<dbReference type="VEuPathDB" id="FungiDB:SPRG_01704"/>
<dbReference type="RefSeq" id="XP_012195461.1">
    <property type="nucleotide sequence ID" value="XM_012340071.1"/>
</dbReference>
<feature type="domain" description="WRKY19-like zinc finger" evidence="2">
    <location>
        <begin position="43"/>
        <end position="65"/>
    </location>
</feature>
<feature type="signal peptide" evidence="1">
    <location>
        <begin position="1"/>
        <end position="20"/>
    </location>
</feature>
<reference evidence="3 4" key="1">
    <citation type="journal article" date="2013" name="PLoS Genet.">
        <title>Distinctive expansion of potential virulence genes in the genome of the oomycete fish pathogen Saprolegnia parasitica.</title>
        <authorList>
            <person name="Jiang R.H."/>
            <person name="de Bruijn I."/>
            <person name="Haas B.J."/>
            <person name="Belmonte R."/>
            <person name="Lobach L."/>
            <person name="Christie J."/>
            <person name="van den Ackerveken G."/>
            <person name="Bottin A."/>
            <person name="Bulone V."/>
            <person name="Diaz-Moreno S.M."/>
            <person name="Dumas B."/>
            <person name="Fan L."/>
            <person name="Gaulin E."/>
            <person name="Govers F."/>
            <person name="Grenville-Briggs L.J."/>
            <person name="Horner N.R."/>
            <person name="Levin J.Z."/>
            <person name="Mammella M."/>
            <person name="Meijer H.J."/>
            <person name="Morris P."/>
            <person name="Nusbaum C."/>
            <person name="Oome S."/>
            <person name="Phillips A.J."/>
            <person name="van Rooyen D."/>
            <person name="Rzeszutek E."/>
            <person name="Saraiva M."/>
            <person name="Secombes C.J."/>
            <person name="Seidl M.F."/>
            <person name="Snel B."/>
            <person name="Stassen J.H."/>
            <person name="Sykes S."/>
            <person name="Tripathy S."/>
            <person name="van den Berg H."/>
            <person name="Vega-Arreguin J.C."/>
            <person name="Wawra S."/>
            <person name="Young S.K."/>
            <person name="Zeng Q."/>
            <person name="Dieguez-Uribeondo J."/>
            <person name="Russ C."/>
            <person name="Tyler B.M."/>
            <person name="van West P."/>
        </authorList>
    </citation>
    <scope>NUCLEOTIDE SEQUENCE [LARGE SCALE GENOMIC DNA]</scope>
    <source>
        <strain evidence="3 4">CBS 223.65</strain>
    </source>
</reference>
<dbReference type="GeneID" id="24124285"/>
<gene>
    <name evidence="3" type="ORF">SPRG_01704</name>
</gene>
<keyword evidence="1" id="KW-0732">Signal</keyword>
<dbReference type="KEGG" id="spar:SPRG_01704"/>
<dbReference type="OrthoDB" id="76970at2759"/>
<feature type="domain" description="WRKY19-like zinc finger" evidence="2">
    <location>
        <begin position="90"/>
        <end position="113"/>
    </location>
</feature>
<dbReference type="PANTHER" id="PTHR31827:SF1">
    <property type="entry name" value="EMB|CAB89363.1"/>
    <property type="match status" value="1"/>
</dbReference>
<feature type="domain" description="WRKY19-like zinc finger" evidence="2">
    <location>
        <begin position="66"/>
        <end position="89"/>
    </location>
</feature>
<dbReference type="OMA" id="NTKCALT"/>
<dbReference type="AlphaFoldDB" id="A0A067CX50"/>
<organism evidence="3 4">
    <name type="scientific">Saprolegnia parasitica (strain CBS 223.65)</name>
    <dbReference type="NCBI Taxonomy" id="695850"/>
    <lineage>
        <taxon>Eukaryota</taxon>
        <taxon>Sar</taxon>
        <taxon>Stramenopiles</taxon>
        <taxon>Oomycota</taxon>
        <taxon>Saprolegniomycetes</taxon>
        <taxon>Saprolegniales</taxon>
        <taxon>Saprolegniaceae</taxon>
        <taxon>Saprolegnia</taxon>
    </lineage>
</organism>
<evidence type="ECO:0000256" key="1">
    <source>
        <dbReference type="SAM" id="SignalP"/>
    </source>
</evidence>
<dbReference type="Proteomes" id="UP000030745">
    <property type="component" value="Unassembled WGS sequence"/>
</dbReference>
<feature type="chain" id="PRO_5001638182" description="WRKY19-like zinc finger domain-containing protein" evidence="1">
    <location>
        <begin position="21"/>
        <end position="158"/>
    </location>
</feature>
<evidence type="ECO:0000259" key="2">
    <source>
        <dbReference type="Pfam" id="PF24906"/>
    </source>
</evidence>
<proteinExistence type="predicted"/>
<dbReference type="PANTHER" id="PTHR31827">
    <property type="entry name" value="EMB|CAB89363.1"/>
    <property type="match status" value="1"/>
</dbReference>
<name>A0A067CX50_SAPPC</name>
<dbReference type="EMBL" id="KK583192">
    <property type="protein sequence ID" value="KDO33825.1"/>
    <property type="molecule type" value="Genomic_DNA"/>
</dbReference>
<evidence type="ECO:0000313" key="4">
    <source>
        <dbReference type="Proteomes" id="UP000030745"/>
    </source>
</evidence>
<protein>
    <recommendedName>
        <fullName evidence="2">WRKY19-like zinc finger domain-containing protein</fullName>
    </recommendedName>
</protein>
<sequence>MALLAPFSCAELAFLVDVLSDASELPTPVLWQRGYCVLHGNRRRCNMAGCDRGPQTGGYCIRHGGGRRCQHGDCNRAAQTMGLCKAHGGGTRCAFVGCTKSSQSGGYCRRHGGGKQCAVQGCTRGVQKRQHCFLHRNCVVESSGSTRSKQRNTKCALT</sequence>
<dbReference type="InterPro" id="IPR056866">
    <property type="entry name" value="Znf_WRKY19"/>
</dbReference>
<dbReference type="STRING" id="695850.A0A067CX50"/>
<accession>A0A067CX50</accession>
<evidence type="ECO:0000313" key="3">
    <source>
        <dbReference type="EMBL" id="KDO33825.1"/>
    </source>
</evidence>
<dbReference type="Pfam" id="PF24906">
    <property type="entry name" value="Zf_WRKY19"/>
    <property type="match status" value="3"/>
</dbReference>
<keyword evidence="4" id="KW-1185">Reference proteome</keyword>